<dbReference type="PANTHER" id="PTHR13715">
    <property type="entry name" value="RYANODINE RECEPTOR AND IP3 RECEPTOR"/>
    <property type="match status" value="1"/>
</dbReference>
<organism evidence="1 2">
    <name type="scientific">Bugula neritina</name>
    <name type="common">Brown bryozoan</name>
    <name type="synonym">Sertularia neritina</name>
    <dbReference type="NCBI Taxonomy" id="10212"/>
    <lineage>
        <taxon>Eukaryota</taxon>
        <taxon>Metazoa</taxon>
        <taxon>Spiralia</taxon>
        <taxon>Lophotrochozoa</taxon>
        <taxon>Bryozoa</taxon>
        <taxon>Gymnolaemata</taxon>
        <taxon>Cheilostomatida</taxon>
        <taxon>Flustrina</taxon>
        <taxon>Buguloidea</taxon>
        <taxon>Bugulidae</taxon>
        <taxon>Bugula</taxon>
    </lineage>
</organism>
<sequence length="120" mass="13938">MSLCALTINLMQKKPGLHQKLSKHQGVCFQLYSRMWTGNRKYGSAWGVILYDNNFLYLSSYLLFSIIGNYNHFFYARHLMDVAFSIETLGTILQDYILIELAKSPIFDDCILHQCLVFNT</sequence>
<gene>
    <name evidence="1" type="ORF">EB796_000553</name>
</gene>
<dbReference type="OrthoDB" id="258495at2759"/>
<dbReference type="EMBL" id="VXIV02000073">
    <property type="protein sequence ID" value="KAF6041140.1"/>
    <property type="molecule type" value="Genomic_DNA"/>
</dbReference>
<keyword evidence="2" id="KW-1185">Reference proteome</keyword>
<name>A0A7J7KSG8_BUGNE</name>
<proteinExistence type="predicted"/>
<dbReference type="AlphaFoldDB" id="A0A7J7KSG8"/>
<evidence type="ECO:0000313" key="1">
    <source>
        <dbReference type="EMBL" id="KAF6041140.1"/>
    </source>
</evidence>
<dbReference type="InterPro" id="IPR015925">
    <property type="entry name" value="Ryanodine_IP3_receptor"/>
</dbReference>
<dbReference type="PANTHER" id="PTHR13715:SF79">
    <property type="entry name" value="RYANODINE RECEPTOR"/>
    <property type="match status" value="1"/>
</dbReference>
<comment type="caution">
    <text evidence="1">The sequence shown here is derived from an EMBL/GenBank/DDBJ whole genome shotgun (WGS) entry which is preliminary data.</text>
</comment>
<dbReference type="GO" id="GO:0006816">
    <property type="term" value="P:calcium ion transport"/>
    <property type="evidence" value="ECO:0007669"/>
    <property type="project" value="InterPro"/>
</dbReference>
<dbReference type="Proteomes" id="UP000593567">
    <property type="component" value="Unassembled WGS sequence"/>
</dbReference>
<reference evidence="1" key="1">
    <citation type="submission" date="2020-06" db="EMBL/GenBank/DDBJ databases">
        <title>Draft genome of Bugula neritina, a colonial animal packing powerful symbionts and potential medicines.</title>
        <authorList>
            <person name="Rayko M."/>
        </authorList>
    </citation>
    <scope>NUCLEOTIDE SEQUENCE [LARGE SCALE GENOMIC DNA]</scope>
    <source>
        <strain evidence="1">Kwan_BN1</strain>
    </source>
</reference>
<accession>A0A7J7KSG8</accession>
<evidence type="ECO:0000313" key="2">
    <source>
        <dbReference type="Proteomes" id="UP000593567"/>
    </source>
</evidence>
<protein>
    <submittedName>
        <fullName evidence="1">RYR2</fullName>
    </submittedName>
</protein>